<dbReference type="GO" id="GO:0022857">
    <property type="term" value="F:transmembrane transporter activity"/>
    <property type="evidence" value="ECO:0007669"/>
    <property type="project" value="TreeGrafter"/>
</dbReference>
<feature type="transmembrane region" description="Helical" evidence="6">
    <location>
        <begin position="297"/>
        <end position="318"/>
    </location>
</feature>
<feature type="transmembrane region" description="Helical" evidence="6">
    <location>
        <begin position="771"/>
        <end position="791"/>
    </location>
</feature>
<evidence type="ECO:0000256" key="6">
    <source>
        <dbReference type="SAM" id="Phobius"/>
    </source>
</evidence>
<evidence type="ECO:0000259" key="8">
    <source>
        <dbReference type="Pfam" id="PF12704"/>
    </source>
</evidence>
<feature type="domain" description="ABC3 transporter permease C-terminal" evidence="7">
    <location>
        <begin position="302"/>
        <end position="414"/>
    </location>
</feature>
<keyword evidence="2" id="KW-1003">Cell membrane</keyword>
<feature type="transmembrane region" description="Helical" evidence="6">
    <location>
        <begin position="343"/>
        <end position="369"/>
    </location>
</feature>
<evidence type="ECO:0000256" key="4">
    <source>
        <dbReference type="ARBA" id="ARBA00022989"/>
    </source>
</evidence>
<reference evidence="9 10" key="1">
    <citation type="submission" date="2020-07" db="EMBL/GenBank/DDBJ databases">
        <title>Bacterium isolated from marine sediment.</title>
        <authorList>
            <person name="Shang D."/>
        </authorList>
    </citation>
    <scope>NUCLEOTIDE SEQUENCE [LARGE SCALE GENOMIC DNA]</scope>
    <source>
        <strain evidence="9 10">F6074</strain>
    </source>
</reference>
<dbReference type="Proteomes" id="UP000541857">
    <property type="component" value="Unassembled WGS sequence"/>
</dbReference>
<dbReference type="PANTHER" id="PTHR30572:SF18">
    <property type="entry name" value="ABC-TYPE MACROLIDE FAMILY EXPORT SYSTEM PERMEASE COMPONENT 2"/>
    <property type="match status" value="1"/>
</dbReference>
<accession>A0A7W2M2L9</accession>
<keyword evidence="3 6" id="KW-0812">Transmembrane</keyword>
<evidence type="ECO:0000256" key="3">
    <source>
        <dbReference type="ARBA" id="ARBA00022692"/>
    </source>
</evidence>
<name>A0A7W2M2L9_9FLAO</name>
<organism evidence="9 10">
    <name type="scientific">Gelidibacter maritimus</name>
    <dbReference type="NCBI Taxonomy" id="2761487"/>
    <lineage>
        <taxon>Bacteria</taxon>
        <taxon>Pseudomonadati</taxon>
        <taxon>Bacteroidota</taxon>
        <taxon>Flavobacteriia</taxon>
        <taxon>Flavobacteriales</taxon>
        <taxon>Flavobacteriaceae</taxon>
        <taxon>Gelidibacter</taxon>
    </lineage>
</organism>
<dbReference type="EMBL" id="JACGLT010000002">
    <property type="protein sequence ID" value="MBA6151560.1"/>
    <property type="molecule type" value="Genomic_DNA"/>
</dbReference>
<feature type="transmembrane region" description="Helical" evidence="6">
    <location>
        <begin position="723"/>
        <end position="751"/>
    </location>
</feature>
<gene>
    <name evidence="9" type="ORF">H3Z82_02350</name>
</gene>
<feature type="domain" description="MacB-like periplasmic core" evidence="8">
    <location>
        <begin position="20"/>
        <end position="237"/>
    </location>
</feature>
<dbReference type="Pfam" id="PF02687">
    <property type="entry name" value="FtsX"/>
    <property type="match status" value="2"/>
</dbReference>
<dbReference type="InterPro" id="IPR003838">
    <property type="entry name" value="ABC3_permease_C"/>
</dbReference>
<evidence type="ECO:0000259" key="7">
    <source>
        <dbReference type="Pfam" id="PF02687"/>
    </source>
</evidence>
<protein>
    <submittedName>
        <fullName evidence="9">ABC transporter permease</fullName>
    </submittedName>
</protein>
<dbReference type="InterPro" id="IPR050250">
    <property type="entry name" value="Macrolide_Exporter_MacB"/>
</dbReference>
<feature type="transmembrane region" description="Helical" evidence="6">
    <location>
        <begin position="21"/>
        <end position="42"/>
    </location>
</feature>
<keyword evidence="5 6" id="KW-0472">Membrane</keyword>
<comment type="subcellular location">
    <subcellularLocation>
        <location evidence="1">Cell membrane</location>
        <topology evidence="1">Multi-pass membrane protein</topology>
    </subcellularLocation>
</comment>
<sequence length="810" mass="89950">MIRNYIKIAFRSLKKQPFFTMINMFGLAIGMAGSLLIALYIYDELSYDKMFADADRIYRIDTDIKFGGSERRSSEAAPPMAAALEQDFAKVESTVRFRDQGSILMRNSEESTNSKERGATFVDSTFFKVFGIELLSGDKETALKEANTLVLTKMVAEKHFGKDNAIGKSVVLNNEDTYIVTGVIDDLPKNSFLRDHSVFMAMAGNVASREDIWGSLNFFTFVKLRPDTDLDNFQVQLDGMFEKYMVPWAQKVFPGITKASFEASGNYVRYYTMPLTDIHLYSDRNTEMSSNSSIQNVYILSFIGLFLIFLACVNFMNLSTAHSLKRAKEVGIRKTLGSNKKELIAQFLTESGLISFFSMLIALIITLIALPFFNDLSGKSIALPVANPIFWLVIISVTALLGLLSGSYPAFFMSRFKPVDTLKGGSQNNVGGGAVRSTLVVFQFAVSMILIVGTLVVFEQLKFIQNKDLGFEKEQVLLINDTYAAGDQLRAFKDEVLKLSAVQNATLSNFLPTPSGRSDSSFFQEGDSEQQNAIQMQEWGVDTDYLRTLGITLIAGRDFNKQSVADSSAVIINESVLAYLNLDAQEVLGTRITEANGPNDIVPYTIIGVVKNFHYESMHQNIGAVGLFLNKSSGSMAIKLKSDDYSGVVSSIESLWKGQAPGQPFNYRFMDDAFNSTYDAEQRLGRIFIIFTILSIFIACLGLFGLASFNAQKRTKEIGVRKVLGASVSQITFGLTTDFLKLVGIATAIALPLGWYVMNKWLQDFSYRIEISWQILIFSAVLVIIIAILTVSYQSIKAAIANPVKSLRTE</sequence>
<comment type="caution">
    <text evidence="9">The sequence shown here is derived from an EMBL/GenBank/DDBJ whole genome shotgun (WGS) entry which is preliminary data.</text>
</comment>
<feature type="domain" description="ABC3 transporter permease C-terminal" evidence="7">
    <location>
        <begin position="689"/>
        <end position="803"/>
    </location>
</feature>
<dbReference type="PANTHER" id="PTHR30572">
    <property type="entry name" value="MEMBRANE COMPONENT OF TRANSPORTER-RELATED"/>
    <property type="match status" value="1"/>
</dbReference>
<feature type="transmembrane region" description="Helical" evidence="6">
    <location>
        <begin position="433"/>
        <end position="458"/>
    </location>
</feature>
<dbReference type="InterPro" id="IPR025857">
    <property type="entry name" value="MacB_PCD"/>
</dbReference>
<keyword evidence="4 6" id="KW-1133">Transmembrane helix</keyword>
<feature type="transmembrane region" description="Helical" evidence="6">
    <location>
        <begin position="687"/>
        <end position="711"/>
    </location>
</feature>
<dbReference type="AlphaFoldDB" id="A0A7W2M2L9"/>
<dbReference type="RefSeq" id="WP_182202287.1">
    <property type="nucleotide sequence ID" value="NZ_JACGLT010000002.1"/>
</dbReference>
<keyword evidence="10" id="KW-1185">Reference proteome</keyword>
<evidence type="ECO:0000256" key="5">
    <source>
        <dbReference type="ARBA" id="ARBA00023136"/>
    </source>
</evidence>
<evidence type="ECO:0000256" key="2">
    <source>
        <dbReference type="ARBA" id="ARBA00022475"/>
    </source>
</evidence>
<dbReference type="Pfam" id="PF12704">
    <property type="entry name" value="MacB_PCD"/>
    <property type="match status" value="2"/>
</dbReference>
<feature type="domain" description="MacB-like periplasmic core" evidence="8">
    <location>
        <begin position="474"/>
        <end position="617"/>
    </location>
</feature>
<evidence type="ECO:0000256" key="1">
    <source>
        <dbReference type="ARBA" id="ARBA00004651"/>
    </source>
</evidence>
<evidence type="ECO:0000313" key="10">
    <source>
        <dbReference type="Proteomes" id="UP000541857"/>
    </source>
</evidence>
<feature type="transmembrane region" description="Helical" evidence="6">
    <location>
        <begin position="389"/>
        <end position="412"/>
    </location>
</feature>
<proteinExistence type="predicted"/>
<dbReference type="GO" id="GO:0005886">
    <property type="term" value="C:plasma membrane"/>
    <property type="evidence" value="ECO:0007669"/>
    <property type="project" value="UniProtKB-SubCell"/>
</dbReference>
<evidence type="ECO:0000313" key="9">
    <source>
        <dbReference type="EMBL" id="MBA6151560.1"/>
    </source>
</evidence>